<dbReference type="KEGG" id="pno:SNOG_15536"/>
<feature type="compositionally biased region" description="Polar residues" evidence="3">
    <location>
        <begin position="522"/>
        <end position="549"/>
    </location>
</feature>
<accession>Q0TYJ7</accession>
<keyword evidence="1" id="KW-0539">Nucleus</keyword>
<feature type="region of interest" description="Disordered" evidence="3">
    <location>
        <begin position="1"/>
        <end position="137"/>
    </location>
</feature>
<dbReference type="InterPro" id="IPR046347">
    <property type="entry name" value="bZIP_sf"/>
</dbReference>
<dbReference type="Pfam" id="PF10297">
    <property type="entry name" value="Hap4_Hap_bind"/>
    <property type="match status" value="1"/>
</dbReference>
<dbReference type="InParanoid" id="Q0TYJ7"/>
<dbReference type="SUPFAM" id="SSF57959">
    <property type="entry name" value="Leucine zipper domain"/>
    <property type="match status" value="1"/>
</dbReference>
<dbReference type="EMBL" id="CH445362">
    <property type="protein sequence ID" value="EAT77201.2"/>
    <property type="molecule type" value="Genomic_DNA"/>
</dbReference>
<dbReference type="GO" id="GO:0003700">
    <property type="term" value="F:DNA-binding transcription factor activity"/>
    <property type="evidence" value="ECO:0007669"/>
    <property type="project" value="InterPro"/>
</dbReference>
<feature type="region of interest" description="Disordered" evidence="3">
    <location>
        <begin position="280"/>
        <end position="300"/>
    </location>
</feature>
<evidence type="ECO:0000256" key="1">
    <source>
        <dbReference type="ARBA" id="ARBA00023242"/>
    </source>
</evidence>
<organism evidence="5 6">
    <name type="scientific">Phaeosphaeria nodorum (strain SN15 / ATCC MYA-4574 / FGSC 10173)</name>
    <name type="common">Glume blotch fungus</name>
    <name type="synonym">Parastagonospora nodorum</name>
    <dbReference type="NCBI Taxonomy" id="321614"/>
    <lineage>
        <taxon>Eukaryota</taxon>
        <taxon>Fungi</taxon>
        <taxon>Dikarya</taxon>
        <taxon>Ascomycota</taxon>
        <taxon>Pezizomycotina</taxon>
        <taxon>Dothideomycetes</taxon>
        <taxon>Pleosporomycetidae</taxon>
        <taxon>Pleosporales</taxon>
        <taxon>Pleosporineae</taxon>
        <taxon>Phaeosphaeriaceae</taxon>
        <taxon>Parastagonospora</taxon>
    </lineage>
</organism>
<dbReference type="GeneID" id="5982610"/>
<name>Q0TYJ7_PHANO</name>
<dbReference type="VEuPathDB" id="FungiDB:JI435_155360"/>
<proteinExistence type="predicted"/>
<evidence type="ECO:0000256" key="3">
    <source>
        <dbReference type="SAM" id="MobiDB-lite"/>
    </source>
</evidence>
<feature type="coiled-coil region" evidence="2">
    <location>
        <begin position="155"/>
        <end position="182"/>
    </location>
</feature>
<gene>
    <name evidence="5" type="ORF">SNOG_15536</name>
</gene>
<feature type="compositionally biased region" description="Polar residues" evidence="3">
    <location>
        <begin position="1"/>
        <end position="28"/>
    </location>
</feature>
<dbReference type="STRING" id="321614.Q0TYJ7"/>
<feature type="compositionally biased region" description="Polar residues" evidence="3">
    <location>
        <begin position="71"/>
        <end position="87"/>
    </location>
</feature>
<reference evidence="6" key="1">
    <citation type="journal article" date="2007" name="Plant Cell">
        <title>Dothideomycete-plant interactions illuminated by genome sequencing and EST analysis of the wheat pathogen Stagonospora nodorum.</title>
        <authorList>
            <person name="Hane J.K."/>
            <person name="Lowe R.G."/>
            <person name="Solomon P.S."/>
            <person name="Tan K.C."/>
            <person name="Schoch C.L."/>
            <person name="Spatafora J.W."/>
            <person name="Crous P.W."/>
            <person name="Kodira C."/>
            <person name="Birren B.W."/>
            <person name="Galagan J.E."/>
            <person name="Torriani S.F."/>
            <person name="McDonald B.A."/>
            <person name="Oliver R.P."/>
        </authorList>
    </citation>
    <scope>NUCLEOTIDE SEQUENCE [LARGE SCALE GENOMIC DNA]</scope>
    <source>
        <strain evidence="6">SN15 / ATCC MYA-4574 / FGSC 10173</strain>
    </source>
</reference>
<feature type="compositionally biased region" description="Polar residues" evidence="3">
    <location>
        <begin position="282"/>
        <end position="294"/>
    </location>
</feature>
<dbReference type="InterPro" id="IPR018287">
    <property type="entry name" value="Hap4_TF_heteromerisation"/>
</dbReference>
<feature type="compositionally biased region" description="Low complexity" evidence="3">
    <location>
        <begin position="38"/>
        <end position="53"/>
    </location>
</feature>
<dbReference type="CDD" id="cd14688">
    <property type="entry name" value="bZIP_YAP"/>
    <property type="match status" value="1"/>
</dbReference>
<evidence type="ECO:0000313" key="6">
    <source>
        <dbReference type="Proteomes" id="UP000001055"/>
    </source>
</evidence>
<evidence type="ECO:0000259" key="4">
    <source>
        <dbReference type="Pfam" id="PF10297"/>
    </source>
</evidence>
<keyword evidence="2" id="KW-0175">Coiled coil</keyword>
<protein>
    <recommendedName>
        <fullName evidence="4">Hap4 transcription factor heteromerisation domain-containing protein</fullName>
    </recommendedName>
</protein>
<dbReference type="Proteomes" id="UP000001055">
    <property type="component" value="Unassembled WGS sequence"/>
</dbReference>
<feature type="domain" description="Hap4 transcription factor heteromerisation" evidence="4">
    <location>
        <begin position="100"/>
        <end position="116"/>
    </location>
</feature>
<evidence type="ECO:0000256" key="2">
    <source>
        <dbReference type="SAM" id="Coils"/>
    </source>
</evidence>
<feature type="compositionally biased region" description="Basic residues" evidence="3">
    <location>
        <begin position="101"/>
        <end position="114"/>
    </location>
</feature>
<dbReference type="GO" id="GO:0005634">
    <property type="term" value="C:nucleus"/>
    <property type="evidence" value="ECO:0007669"/>
    <property type="project" value="InterPro"/>
</dbReference>
<dbReference type="HOGENOM" id="CLU_515778_0_0_1"/>
<dbReference type="Gene3D" id="1.20.5.170">
    <property type="match status" value="1"/>
</dbReference>
<sequence>MHSTSTGIMSDASHTPNSDSNSYANSPLASPLPVPDQAATPATPATPAETAETARLRSRTLVPNHVKPADPTTTAHDAPPLTTSLAQNAAGPSPCGGGPASKRHTIPPRPKPGRKPAQDEPQTKRKAQNRKSQQDFRARNKAKFEELALAAESARQAHRDEVAQMTIQMNDLRSQIRRLEEINLGIMADRDFYKHAYEGQARQHDGHDANANPAIFTSQPPSHFAPMTLTMAARDGDDFADSASHLCGRCRPDGCECLDEKLALDDAQDPPFIEAVPLPLRNGTTPMQDVQSQAPKAEDPSELEIDFTTYRPVPSREEVDFTIDGEHQSCGFCTRPDNCLCRDESLRSSSTGAPLSTVTSATSVSSLSIPPKGTPGSCAACLADPEQQKRCQGLAAQLNSPTTMEPRFEPSVDKLAQKSSTIPGIRSVGCSEAFGLLDGRVSMDMDSPEWRQLRPLQSTHPETRRDTLMSMEPSMEPGTFSAMEVDVGSILTTLQHSGRPLKPRPSDGRLATIVEKAEELRQATNSPCTQAQHQSQEVSMSDFNMDTRP</sequence>
<dbReference type="eggNOG" id="ENOG502QUE5">
    <property type="taxonomic scope" value="Eukaryota"/>
</dbReference>
<dbReference type="RefSeq" id="XP_001805681.1">
    <property type="nucleotide sequence ID" value="XM_001805629.1"/>
</dbReference>
<feature type="region of interest" description="Disordered" evidence="3">
    <location>
        <begin position="518"/>
        <end position="549"/>
    </location>
</feature>
<evidence type="ECO:0000313" key="5">
    <source>
        <dbReference type="EMBL" id="EAT77201.2"/>
    </source>
</evidence>
<dbReference type="AlphaFoldDB" id="Q0TYJ7"/>